<dbReference type="InterPro" id="IPR003439">
    <property type="entry name" value="ABC_transporter-like_ATP-bd"/>
</dbReference>
<name>A0A932I4K7_UNCTE</name>
<dbReference type="Gene3D" id="2.40.50.100">
    <property type="match status" value="1"/>
</dbReference>
<evidence type="ECO:0000313" key="5">
    <source>
        <dbReference type="EMBL" id="MBI3129201.1"/>
    </source>
</evidence>
<dbReference type="Pfam" id="PF00005">
    <property type="entry name" value="ABC_tran"/>
    <property type="match status" value="1"/>
</dbReference>
<keyword evidence="2" id="KW-0547">Nucleotide-binding</keyword>
<dbReference type="Gene3D" id="2.40.50.140">
    <property type="entry name" value="Nucleic acid-binding proteins"/>
    <property type="match status" value="1"/>
</dbReference>
<dbReference type="GO" id="GO:0005524">
    <property type="term" value="F:ATP binding"/>
    <property type="evidence" value="ECO:0007669"/>
    <property type="project" value="UniProtKB-KW"/>
</dbReference>
<evidence type="ECO:0000256" key="3">
    <source>
        <dbReference type="ARBA" id="ARBA00022840"/>
    </source>
</evidence>
<dbReference type="PANTHER" id="PTHR42781:SF4">
    <property type="entry name" value="SPERMIDINE_PUTRESCINE IMPORT ATP-BINDING PROTEIN POTA"/>
    <property type="match status" value="1"/>
</dbReference>
<comment type="caution">
    <text evidence="5">The sequence shown here is derived from an EMBL/GenBank/DDBJ whole genome shotgun (WGS) entry which is preliminary data.</text>
</comment>
<evidence type="ECO:0000313" key="6">
    <source>
        <dbReference type="Proteomes" id="UP000782312"/>
    </source>
</evidence>
<evidence type="ECO:0000259" key="4">
    <source>
        <dbReference type="PROSITE" id="PS50893"/>
    </source>
</evidence>
<dbReference type="EMBL" id="JACPUR010000038">
    <property type="protein sequence ID" value="MBI3129201.1"/>
    <property type="molecule type" value="Genomic_DNA"/>
</dbReference>
<dbReference type="InterPro" id="IPR013611">
    <property type="entry name" value="Transp-assoc_OB_typ2"/>
</dbReference>
<protein>
    <submittedName>
        <fullName evidence="5">ABC transporter ATP-binding protein</fullName>
    </submittedName>
</protein>
<dbReference type="PANTHER" id="PTHR42781">
    <property type="entry name" value="SPERMIDINE/PUTRESCINE IMPORT ATP-BINDING PROTEIN POTA"/>
    <property type="match status" value="1"/>
</dbReference>
<dbReference type="Proteomes" id="UP000782312">
    <property type="component" value="Unassembled WGS sequence"/>
</dbReference>
<dbReference type="SUPFAM" id="SSF52540">
    <property type="entry name" value="P-loop containing nucleoside triphosphate hydrolases"/>
    <property type="match status" value="1"/>
</dbReference>
<dbReference type="GO" id="GO:0022857">
    <property type="term" value="F:transmembrane transporter activity"/>
    <property type="evidence" value="ECO:0007669"/>
    <property type="project" value="InterPro"/>
</dbReference>
<gene>
    <name evidence="5" type="ORF">HYZ11_16460</name>
</gene>
<reference evidence="5" key="1">
    <citation type="submission" date="2020-07" db="EMBL/GenBank/DDBJ databases">
        <title>Huge and variable diversity of episymbiotic CPR bacteria and DPANN archaea in groundwater ecosystems.</title>
        <authorList>
            <person name="He C.Y."/>
            <person name="Keren R."/>
            <person name="Whittaker M."/>
            <person name="Farag I.F."/>
            <person name="Doudna J."/>
            <person name="Cate J.H.D."/>
            <person name="Banfield J.F."/>
        </authorList>
    </citation>
    <scope>NUCLEOTIDE SEQUENCE</scope>
    <source>
        <strain evidence="5">NC_groundwater_763_Ag_S-0.2um_68_21</strain>
    </source>
</reference>
<dbReference type="GO" id="GO:0016887">
    <property type="term" value="F:ATP hydrolysis activity"/>
    <property type="evidence" value="ECO:0007669"/>
    <property type="project" value="InterPro"/>
</dbReference>
<dbReference type="SMART" id="SM00382">
    <property type="entry name" value="AAA"/>
    <property type="match status" value="1"/>
</dbReference>
<dbReference type="GO" id="GO:0043190">
    <property type="term" value="C:ATP-binding cassette (ABC) transporter complex"/>
    <property type="evidence" value="ECO:0007669"/>
    <property type="project" value="InterPro"/>
</dbReference>
<organism evidence="5 6">
    <name type="scientific">Tectimicrobiota bacterium</name>
    <dbReference type="NCBI Taxonomy" id="2528274"/>
    <lineage>
        <taxon>Bacteria</taxon>
        <taxon>Pseudomonadati</taxon>
        <taxon>Nitrospinota/Tectimicrobiota group</taxon>
        <taxon>Candidatus Tectimicrobiota</taxon>
    </lineage>
</organism>
<dbReference type="SUPFAM" id="SSF50331">
    <property type="entry name" value="MOP-like"/>
    <property type="match status" value="1"/>
</dbReference>
<dbReference type="Pfam" id="PF08402">
    <property type="entry name" value="TOBE_2"/>
    <property type="match status" value="1"/>
</dbReference>
<proteinExistence type="predicted"/>
<dbReference type="InterPro" id="IPR003593">
    <property type="entry name" value="AAA+_ATPase"/>
</dbReference>
<dbReference type="InterPro" id="IPR017871">
    <property type="entry name" value="ABC_transporter-like_CS"/>
</dbReference>
<evidence type="ECO:0000256" key="1">
    <source>
        <dbReference type="ARBA" id="ARBA00022448"/>
    </source>
</evidence>
<dbReference type="AlphaFoldDB" id="A0A932I4K7"/>
<dbReference type="FunFam" id="3.40.50.300:FF:000425">
    <property type="entry name" value="Probable ABC transporter, ATP-binding subunit"/>
    <property type="match status" value="1"/>
</dbReference>
<accession>A0A932I4K7</accession>
<keyword evidence="3 5" id="KW-0067">ATP-binding</keyword>
<dbReference type="InterPro" id="IPR008995">
    <property type="entry name" value="Mo/tungstate-bd_C_term_dom"/>
</dbReference>
<dbReference type="PROSITE" id="PS00211">
    <property type="entry name" value="ABC_TRANSPORTER_1"/>
    <property type="match status" value="1"/>
</dbReference>
<dbReference type="InterPro" id="IPR027417">
    <property type="entry name" value="P-loop_NTPase"/>
</dbReference>
<dbReference type="Gene3D" id="3.40.50.300">
    <property type="entry name" value="P-loop containing nucleotide triphosphate hydrolases"/>
    <property type="match status" value="1"/>
</dbReference>
<dbReference type="InterPro" id="IPR050093">
    <property type="entry name" value="ABC_SmlMolc_Importer"/>
</dbReference>
<keyword evidence="1" id="KW-0813">Transport</keyword>
<evidence type="ECO:0000256" key="2">
    <source>
        <dbReference type="ARBA" id="ARBA00022741"/>
    </source>
</evidence>
<dbReference type="PROSITE" id="PS50893">
    <property type="entry name" value="ABC_TRANSPORTER_2"/>
    <property type="match status" value="1"/>
</dbReference>
<sequence length="371" mass="40666">MGENGVKGGNYLEVQGLVKYFGNDRAVDGISFGVPKGKFLTLLGPSGCGKTTTLMCIAGLHKPDAGEIEVGGTIFTSVSRRAYLPPEKRDIGMVFQSYAIWPHMTVNQNVAYPLEIRKMNRSEIDDRVADALRLVGLSDMASKLATNLSGGQQQRAALARAIVFRPRLLLFDEPLSNLDLKLREQMRIELKRIQSEVGITSVYVTHDQSEALVMSDEIIVMSKGVIQQTGGPHAIYARPLNRFVSNFIGVANLLEGRIVRAFGSGRGEIEVAQGSEKVRLPCLLADGVGEGAEAVLSVRPENVDALRDAEGKGGGIRGEVIQTIFLGNCQDCRVRWGDFEWKVLAHSRELLRPGDRVYLRLDPEHTLAVRP</sequence>
<dbReference type="InterPro" id="IPR012340">
    <property type="entry name" value="NA-bd_OB-fold"/>
</dbReference>
<dbReference type="GO" id="GO:0015697">
    <property type="term" value="P:quaternary ammonium group transport"/>
    <property type="evidence" value="ECO:0007669"/>
    <property type="project" value="UniProtKB-ARBA"/>
</dbReference>
<feature type="domain" description="ABC transporter" evidence="4">
    <location>
        <begin position="12"/>
        <end position="248"/>
    </location>
</feature>